<name>A0AAN1QP32_SYNEL</name>
<sequence>MSVFDDVSRFLEDRLEEYLRNNPHLELQALAEQLDEQANDTLRLIAQLQRQEQTLQEKILATARDVQLWHERIAKAQSKGRLDLVEPAQAREAALLRQGNQLWGQMTAVKQQIEQSQQLYRQIQTRQQEVKQRLATVQASPATWGTPPAADPNDPLEAAFHAWDIEDELDSLKRNLSR</sequence>
<gene>
    <name evidence="2" type="ORF">DOP62_09410</name>
</gene>
<evidence type="ECO:0000313" key="3">
    <source>
        <dbReference type="Proteomes" id="UP000267249"/>
    </source>
</evidence>
<protein>
    <submittedName>
        <fullName evidence="2">TIGR04376 family protein</fullName>
    </submittedName>
</protein>
<dbReference type="InterPro" id="IPR030816">
    <property type="entry name" value="CHP04376"/>
</dbReference>
<keyword evidence="1" id="KW-0175">Coiled coil</keyword>
<dbReference type="NCBIfam" id="TIGR04376">
    <property type="entry name" value="TIGR04376 family protein"/>
    <property type="match status" value="1"/>
</dbReference>
<dbReference type="AlphaFoldDB" id="A0AAN1QP32"/>
<evidence type="ECO:0000313" key="2">
    <source>
        <dbReference type="EMBL" id="AZB72907.1"/>
    </source>
</evidence>
<accession>A0AAN1QP32</accession>
<evidence type="ECO:0000256" key="1">
    <source>
        <dbReference type="SAM" id="Coils"/>
    </source>
</evidence>
<proteinExistence type="predicted"/>
<reference evidence="2 3" key="1">
    <citation type="journal article" date="2018" name="Sci. Rep.">
        <title>Genome Features and Biochemical Characteristics of a Robust, Fast Growing and Naturally Transformable Cyanobacterium Synechococcus elongatus PCC 11801 Isolated from India.</title>
        <authorList>
            <person name="Jaiswal D."/>
            <person name="Sengupta A."/>
            <person name="Sohoni S."/>
            <person name="Sengupta S."/>
            <person name="Phadnavis A.G."/>
            <person name="Pakrasi H.B."/>
            <person name="Wangikar P.P."/>
        </authorList>
    </citation>
    <scope>NUCLEOTIDE SEQUENCE [LARGE SCALE GENOMIC DNA]</scope>
    <source>
        <strain evidence="2 3">PCC 11801</strain>
    </source>
</reference>
<dbReference type="Proteomes" id="UP000267249">
    <property type="component" value="Chromosome"/>
</dbReference>
<dbReference type="EMBL" id="CP030139">
    <property type="protein sequence ID" value="AZB72907.1"/>
    <property type="molecule type" value="Genomic_DNA"/>
</dbReference>
<organism evidence="2 3">
    <name type="scientific">Synechococcus elongatus PCC 11801</name>
    <dbReference type="NCBI Taxonomy" id="2219813"/>
    <lineage>
        <taxon>Bacteria</taxon>
        <taxon>Bacillati</taxon>
        <taxon>Cyanobacteriota</taxon>
        <taxon>Cyanophyceae</taxon>
        <taxon>Synechococcales</taxon>
        <taxon>Synechococcaceae</taxon>
        <taxon>Synechococcus</taxon>
    </lineage>
</organism>
<feature type="coiled-coil region" evidence="1">
    <location>
        <begin position="31"/>
        <end position="65"/>
    </location>
</feature>
<dbReference type="RefSeq" id="WP_208673234.1">
    <property type="nucleotide sequence ID" value="NZ_CP030139.2"/>
</dbReference>
<feature type="coiled-coil region" evidence="1">
    <location>
        <begin position="106"/>
        <end position="133"/>
    </location>
</feature>